<gene>
    <name evidence="2" type="ORF">MENT_LOCUS48606</name>
</gene>
<dbReference type="AlphaFoldDB" id="A0A6V7X890"/>
<evidence type="ECO:0000313" key="2">
    <source>
        <dbReference type="EMBL" id="CAD2195509.1"/>
    </source>
</evidence>
<dbReference type="Proteomes" id="UP000580250">
    <property type="component" value="Unassembled WGS sequence"/>
</dbReference>
<comment type="caution">
    <text evidence="2">The sequence shown here is derived from an EMBL/GenBank/DDBJ whole genome shotgun (WGS) entry which is preliminary data.</text>
</comment>
<evidence type="ECO:0000256" key="1">
    <source>
        <dbReference type="SAM" id="SignalP"/>
    </source>
</evidence>
<keyword evidence="1" id="KW-0732">Signal</keyword>
<sequence>MNNYIVILIFFLTFLSCAYSQGCCANTPPCCDVGCCGGSCCPGAPCCLKSLIDLLK</sequence>
<accession>A0A6V7X890</accession>
<organism evidence="2 3">
    <name type="scientific">Meloidogyne enterolobii</name>
    <name type="common">Root-knot nematode worm</name>
    <name type="synonym">Meloidogyne mayaguensis</name>
    <dbReference type="NCBI Taxonomy" id="390850"/>
    <lineage>
        <taxon>Eukaryota</taxon>
        <taxon>Metazoa</taxon>
        <taxon>Ecdysozoa</taxon>
        <taxon>Nematoda</taxon>
        <taxon>Chromadorea</taxon>
        <taxon>Rhabditida</taxon>
        <taxon>Tylenchina</taxon>
        <taxon>Tylenchomorpha</taxon>
        <taxon>Tylenchoidea</taxon>
        <taxon>Meloidogynidae</taxon>
        <taxon>Meloidogyninae</taxon>
        <taxon>Meloidogyne</taxon>
    </lineage>
</organism>
<dbReference type="EMBL" id="CAJEWN010001221">
    <property type="protein sequence ID" value="CAD2195509.1"/>
    <property type="molecule type" value="Genomic_DNA"/>
</dbReference>
<feature type="signal peptide" evidence="1">
    <location>
        <begin position="1"/>
        <end position="20"/>
    </location>
</feature>
<name>A0A6V7X890_MELEN</name>
<protein>
    <submittedName>
        <fullName evidence="2">Uncharacterized protein</fullName>
    </submittedName>
</protein>
<reference evidence="2 3" key="1">
    <citation type="submission" date="2020-08" db="EMBL/GenBank/DDBJ databases">
        <authorList>
            <person name="Koutsovoulos G."/>
            <person name="Danchin GJ E."/>
        </authorList>
    </citation>
    <scope>NUCLEOTIDE SEQUENCE [LARGE SCALE GENOMIC DNA]</scope>
</reference>
<proteinExistence type="predicted"/>
<feature type="chain" id="PRO_5027840755" evidence="1">
    <location>
        <begin position="21"/>
        <end position="56"/>
    </location>
</feature>
<evidence type="ECO:0000313" key="3">
    <source>
        <dbReference type="Proteomes" id="UP000580250"/>
    </source>
</evidence>